<protein>
    <submittedName>
        <fullName evidence="8">Aldo/keto reductase</fullName>
    </submittedName>
</protein>
<dbReference type="EMBL" id="WMKA01000008">
    <property type="protein sequence ID" value="MTG88392.1"/>
    <property type="molecule type" value="Genomic_DNA"/>
</dbReference>
<feature type="active site" description="Proton donor" evidence="4">
    <location>
        <position position="57"/>
    </location>
</feature>
<evidence type="ECO:0000259" key="7">
    <source>
        <dbReference type="Pfam" id="PF00248"/>
    </source>
</evidence>
<proteinExistence type="inferred from homology"/>
<dbReference type="PROSITE" id="PS00062">
    <property type="entry name" value="ALDOKETO_REDUCTASE_2"/>
    <property type="match status" value="1"/>
</dbReference>
<dbReference type="InterPro" id="IPR018170">
    <property type="entry name" value="Aldo/ket_reductase_CS"/>
</dbReference>
<evidence type="ECO:0000256" key="1">
    <source>
        <dbReference type="ARBA" id="ARBA00007905"/>
    </source>
</evidence>
<keyword evidence="11" id="KW-1185">Reference proteome</keyword>
<organism evidence="8 10">
    <name type="scientific">Cellulosimicrobium composti</name>
    <dbReference type="NCBI Taxonomy" id="2672572"/>
    <lineage>
        <taxon>Bacteria</taxon>
        <taxon>Bacillati</taxon>
        <taxon>Actinomycetota</taxon>
        <taxon>Actinomycetes</taxon>
        <taxon>Micrococcales</taxon>
        <taxon>Promicromonosporaceae</taxon>
        <taxon>Cellulosimicrobium</taxon>
    </lineage>
</organism>
<comment type="caution">
    <text evidence="8">The sequence shown here is derived from an EMBL/GenBank/DDBJ whole genome shotgun (WGS) entry which is preliminary data.</text>
</comment>
<dbReference type="SUPFAM" id="SSF51430">
    <property type="entry name" value="NAD(P)-linked oxidoreductase"/>
    <property type="match status" value="1"/>
</dbReference>
<keyword evidence="3" id="KW-0560">Oxidoreductase</keyword>
<feature type="binding site" evidence="5">
    <location>
        <position position="113"/>
    </location>
    <ligand>
        <name>substrate</name>
    </ligand>
</feature>
<name>A0A6N7ZGD7_9MICO</name>
<dbReference type="PANTHER" id="PTHR43827">
    <property type="entry name" value="2,5-DIKETO-D-GLUCONIC ACID REDUCTASE"/>
    <property type="match status" value="1"/>
</dbReference>
<reference evidence="8 10" key="1">
    <citation type="submission" date="2019-11" db="EMBL/GenBank/DDBJ databases">
        <title>Cellulosimicrobium composti sp. nov. isolated from a compost.</title>
        <authorList>
            <person name="Yang Y."/>
        </authorList>
    </citation>
    <scope>NUCLEOTIDE SEQUENCE [LARGE SCALE GENOMIC DNA]</scope>
    <source>
        <strain evidence="8 10">BIT-GX5</strain>
    </source>
</reference>
<dbReference type="PANTHER" id="PTHR43827:SF3">
    <property type="entry name" value="NADP-DEPENDENT OXIDOREDUCTASE DOMAIN-CONTAINING PROTEIN"/>
    <property type="match status" value="1"/>
</dbReference>
<feature type="site" description="Lowers pKa of active site Tyr" evidence="6">
    <location>
        <position position="82"/>
    </location>
</feature>
<dbReference type="InterPro" id="IPR020471">
    <property type="entry name" value="AKR"/>
</dbReference>
<dbReference type="AlphaFoldDB" id="A0A6N7ZGD7"/>
<dbReference type="PROSITE" id="PS00798">
    <property type="entry name" value="ALDOKETO_REDUCTASE_1"/>
    <property type="match status" value="1"/>
</dbReference>
<dbReference type="PROSITE" id="PS00063">
    <property type="entry name" value="ALDOKETO_REDUCTASE_3"/>
    <property type="match status" value="1"/>
</dbReference>
<evidence type="ECO:0000313" key="11">
    <source>
        <dbReference type="Proteomes" id="UP000471672"/>
    </source>
</evidence>
<dbReference type="CDD" id="cd19071">
    <property type="entry name" value="AKR_AKR1-5-like"/>
    <property type="match status" value="1"/>
</dbReference>
<dbReference type="RefSeq" id="WP_024839423.1">
    <property type="nucleotide sequence ID" value="NZ_JAAFAN010000084.1"/>
</dbReference>
<evidence type="ECO:0000313" key="10">
    <source>
        <dbReference type="Proteomes" id="UP000440668"/>
    </source>
</evidence>
<dbReference type="FunFam" id="3.20.20.100:FF:000002">
    <property type="entry name" value="2,5-diketo-D-gluconic acid reductase A"/>
    <property type="match status" value="1"/>
</dbReference>
<evidence type="ECO:0000256" key="5">
    <source>
        <dbReference type="PIRSR" id="PIRSR000097-2"/>
    </source>
</evidence>
<feature type="domain" description="NADP-dependent oxidoreductase" evidence="7">
    <location>
        <begin position="24"/>
        <end position="262"/>
    </location>
</feature>
<dbReference type="GO" id="GO:0016616">
    <property type="term" value="F:oxidoreductase activity, acting on the CH-OH group of donors, NAD or NADP as acceptor"/>
    <property type="evidence" value="ECO:0007669"/>
    <property type="project" value="UniProtKB-ARBA"/>
</dbReference>
<evidence type="ECO:0000256" key="3">
    <source>
        <dbReference type="ARBA" id="ARBA00023002"/>
    </source>
</evidence>
<evidence type="ECO:0000256" key="2">
    <source>
        <dbReference type="ARBA" id="ARBA00022857"/>
    </source>
</evidence>
<gene>
    <name evidence="8" type="ORF">GJV82_05435</name>
    <name evidence="9" type="ORF">GYH36_17390</name>
</gene>
<dbReference type="Proteomes" id="UP000471672">
    <property type="component" value="Unassembled WGS sequence"/>
</dbReference>
<accession>A0A6N7ZGD7</accession>
<evidence type="ECO:0000256" key="6">
    <source>
        <dbReference type="PIRSR" id="PIRSR000097-3"/>
    </source>
</evidence>
<evidence type="ECO:0000256" key="4">
    <source>
        <dbReference type="PIRSR" id="PIRSR000097-1"/>
    </source>
</evidence>
<keyword evidence="2" id="KW-0521">NADP</keyword>
<dbReference type="EMBL" id="JAAFAN010000084">
    <property type="protein sequence ID" value="NDO91210.1"/>
    <property type="molecule type" value="Genomic_DNA"/>
</dbReference>
<dbReference type="InterPro" id="IPR023210">
    <property type="entry name" value="NADP_OxRdtase_dom"/>
</dbReference>
<dbReference type="PRINTS" id="PR00069">
    <property type="entry name" value="ALDKETRDTASE"/>
</dbReference>
<dbReference type="PIRSF" id="PIRSF000097">
    <property type="entry name" value="AKR"/>
    <property type="match status" value="1"/>
</dbReference>
<dbReference type="Proteomes" id="UP000440668">
    <property type="component" value="Unassembled WGS sequence"/>
</dbReference>
<sequence>MTSTSPSPGTVPTVELPGGTMPLLGIGTWQSEGDDAYRAVRHALDVGYRHVDTATGYGNESQVGRALADSSVDRADVFVTTKLPPDAAGRERETIEASLRDLGTDYVDLWLIHWPPSGEASPWVWEQFVALRDEGLVRSIGVSNYSVEQVDVLSDQVGETPAVDQIPWSPADYDHRIAHELAQRGVVLEGYSPFKRTDLDAPVLAEVAAAHGVTPTQVVLRWHLDHGFVVIPKSVTPERIEANFQVTGFSLTPDELAAVDALGR</sequence>
<dbReference type="Pfam" id="PF00248">
    <property type="entry name" value="Aldo_ket_red"/>
    <property type="match status" value="1"/>
</dbReference>
<reference evidence="9 11" key="3">
    <citation type="journal article" date="2021" name="Arch. Microbiol.">
        <title>Cellulosimicrobium fucosivorans sp. nov., isolated from San Elijo Lagoon, contains a fucose metabolic pathway linked to carotenoid production.</title>
        <authorList>
            <person name="Aviles F.A."/>
            <person name="Kyndt J.A."/>
        </authorList>
    </citation>
    <scope>NUCLEOTIDE SEQUENCE [LARGE SCALE GENOMIC DNA]</scope>
    <source>
        <strain evidence="9 11">SE3</strain>
    </source>
</reference>
<comment type="similarity">
    <text evidence="1">Belongs to the aldo/keto reductase family.</text>
</comment>
<evidence type="ECO:0000313" key="9">
    <source>
        <dbReference type="EMBL" id="NDO91210.1"/>
    </source>
</evidence>
<dbReference type="InterPro" id="IPR036812">
    <property type="entry name" value="NAD(P)_OxRdtase_dom_sf"/>
</dbReference>
<reference evidence="9" key="2">
    <citation type="submission" date="2020-01" db="EMBL/GenBank/DDBJ databases">
        <authorList>
            <person name="Aviles F."/>
            <person name="Meyer T.E."/>
            <person name="Kyndt J.A."/>
        </authorList>
    </citation>
    <scope>NUCLEOTIDE SEQUENCE</scope>
    <source>
        <strain evidence="9">SE3</strain>
    </source>
</reference>
<dbReference type="Gene3D" id="3.20.20.100">
    <property type="entry name" value="NADP-dependent oxidoreductase domain"/>
    <property type="match status" value="1"/>
</dbReference>
<evidence type="ECO:0000313" key="8">
    <source>
        <dbReference type="EMBL" id="MTG88392.1"/>
    </source>
</evidence>